<feature type="domain" description="RecF/RecN/SMC N-terminal" evidence="1">
    <location>
        <begin position="162"/>
        <end position="273"/>
    </location>
</feature>
<dbReference type="InterPro" id="IPR027417">
    <property type="entry name" value="P-loop_NTPase"/>
</dbReference>
<evidence type="ECO:0000313" key="2">
    <source>
        <dbReference type="EMBL" id="GAG60553.1"/>
    </source>
</evidence>
<reference evidence="2" key="1">
    <citation type="journal article" date="2014" name="Front. Microbiol.">
        <title>High frequency of phylogenetically diverse reductive dehalogenase-homologous genes in deep subseafloor sedimentary metagenomes.</title>
        <authorList>
            <person name="Kawai M."/>
            <person name="Futagami T."/>
            <person name="Toyoda A."/>
            <person name="Takaki Y."/>
            <person name="Nishi S."/>
            <person name="Hori S."/>
            <person name="Arai W."/>
            <person name="Tsubouchi T."/>
            <person name="Morono Y."/>
            <person name="Uchiyama I."/>
            <person name="Ito T."/>
            <person name="Fujiyama A."/>
            <person name="Inagaki F."/>
            <person name="Takami H."/>
        </authorList>
    </citation>
    <scope>NUCLEOTIDE SEQUENCE</scope>
    <source>
        <strain evidence="2">Expedition CK06-06</strain>
    </source>
</reference>
<feature type="non-terminal residue" evidence="2">
    <location>
        <position position="1"/>
    </location>
</feature>
<comment type="caution">
    <text evidence="2">The sequence shown here is derived from an EMBL/GenBank/DDBJ whole genome shotgun (WGS) entry which is preliminary data.</text>
</comment>
<dbReference type="EMBL" id="BART01007616">
    <property type="protein sequence ID" value="GAG60553.1"/>
    <property type="molecule type" value="Genomic_DNA"/>
</dbReference>
<dbReference type="PANTHER" id="PTHR43977">
    <property type="entry name" value="STRUCTURAL MAINTENANCE OF CHROMOSOMES PROTEIN 3"/>
    <property type="match status" value="1"/>
</dbReference>
<gene>
    <name evidence="2" type="ORF">S01H4_17309</name>
</gene>
<protein>
    <recommendedName>
        <fullName evidence="1">RecF/RecN/SMC N-terminal domain-containing protein</fullName>
    </recommendedName>
</protein>
<dbReference type="InterPro" id="IPR003395">
    <property type="entry name" value="RecF/RecN/SMC_N"/>
</dbReference>
<dbReference type="Pfam" id="PF02463">
    <property type="entry name" value="SMC_N"/>
    <property type="match status" value="1"/>
</dbReference>
<sequence>CHHRLHEISENLDNALEELRARNIVLTLTGDIHKSQHNIDEINNIKCISSGALMANRSEREAGIDYIPRQFNIYDVDLGTGILYYSTYWKADVWEEMFQNTVKLPFGSKDLFLEDFNFSNLTNVFKLNPRILERLKNIISKGGKYHTLKEKDEDSIFSYNTFVKKVVITGFKSFGEKTVEIAFSKGLNCITGVKDSGKSNIIEAILFGLGVIPKMDKEKKILNSYIFKTNSDNIQLKKAKVELYLDNSTKIFRSNKECIKIERVIVEDGGSNFLKC</sequence>
<dbReference type="SUPFAM" id="SSF52540">
    <property type="entry name" value="P-loop containing nucleoside triphosphate hydrolases"/>
    <property type="match status" value="1"/>
</dbReference>
<organism evidence="2">
    <name type="scientific">marine sediment metagenome</name>
    <dbReference type="NCBI Taxonomy" id="412755"/>
    <lineage>
        <taxon>unclassified sequences</taxon>
        <taxon>metagenomes</taxon>
        <taxon>ecological metagenomes</taxon>
    </lineage>
</organism>
<dbReference type="Gene3D" id="3.40.50.300">
    <property type="entry name" value="P-loop containing nucleotide triphosphate hydrolases"/>
    <property type="match status" value="1"/>
</dbReference>
<accession>X0ZJN5</accession>
<name>X0ZJN5_9ZZZZ</name>
<proteinExistence type="predicted"/>
<dbReference type="AlphaFoldDB" id="X0ZJN5"/>
<evidence type="ECO:0000259" key="1">
    <source>
        <dbReference type="Pfam" id="PF02463"/>
    </source>
</evidence>